<comment type="caution">
    <text evidence="2">The sequence shown here is derived from an EMBL/GenBank/DDBJ whole genome shotgun (WGS) entry which is preliminary data.</text>
</comment>
<gene>
    <name evidence="2" type="ORF">CSA09_00490</name>
</gene>
<protein>
    <submittedName>
        <fullName evidence="2">Type IV pilin</fullName>
    </submittedName>
</protein>
<evidence type="ECO:0000256" key="1">
    <source>
        <dbReference type="SAM" id="Phobius"/>
    </source>
</evidence>
<sequence>MKKNYSGFTLIEVMIVVAIVAIVAAIAYPSYQEHVRKSRRADAQSVALQAAQWMERFYTDNLRYDQDRAGTGVGDATLFGSSGFTVSPVGGGDVQYNLTLTNITPTTFTLNAAPVAGSAQANDKCGTLTLDEAGVKGISGAAPGVTVADCWK</sequence>
<dbReference type="Pfam" id="PF07963">
    <property type="entry name" value="N_methyl"/>
    <property type="match status" value="1"/>
</dbReference>
<keyword evidence="1" id="KW-1133">Transmembrane helix</keyword>
<accession>A0A2G6PFW4</accession>
<dbReference type="InterPro" id="IPR031982">
    <property type="entry name" value="PilE-like"/>
</dbReference>
<keyword evidence="1" id="KW-0472">Membrane</keyword>
<evidence type="ECO:0000313" key="2">
    <source>
        <dbReference type="EMBL" id="PIE83392.1"/>
    </source>
</evidence>
<keyword evidence="1" id="KW-0812">Transmembrane</keyword>
<dbReference type="GO" id="GO:0043683">
    <property type="term" value="P:type IV pilus assembly"/>
    <property type="evidence" value="ECO:0007669"/>
    <property type="project" value="InterPro"/>
</dbReference>
<reference evidence="2 3" key="1">
    <citation type="submission" date="2017-10" db="EMBL/GenBank/DDBJ databases">
        <title>Novel microbial diversity and functional potential in the marine mammal oral microbiome.</title>
        <authorList>
            <person name="Dudek N.K."/>
            <person name="Sun C.L."/>
            <person name="Burstein D."/>
            <person name="Kantor R.S."/>
            <person name="Aliaga Goltsman D.S."/>
            <person name="Bik E.M."/>
            <person name="Thomas B.C."/>
            <person name="Banfield J.F."/>
            <person name="Relman D.A."/>
        </authorList>
    </citation>
    <scope>NUCLEOTIDE SEQUENCE [LARGE SCALE GENOMIC DNA]</scope>
    <source>
        <strain evidence="2">DOLJORAL78_50_517</strain>
    </source>
</reference>
<dbReference type="Gene3D" id="3.30.700.10">
    <property type="entry name" value="Glycoprotein, Type 4 Pilin"/>
    <property type="match status" value="1"/>
</dbReference>
<dbReference type="AlphaFoldDB" id="A0A2G6PFW4"/>
<dbReference type="NCBIfam" id="TIGR02532">
    <property type="entry name" value="IV_pilin_GFxxxE"/>
    <property type="match status" value="1"/>
</dbReference>
<dbReference type="PROSITE" id="PS00409">
    <property type="entry name" value="PROKAR_NTER_METHYL"/>
    <property type="match status" value="1"/>
</dbReference>
<organism evidence="2 3">
    <name type="scientific">Candidatus Contendibacter odensensis</name>
    <dbReference type="NCBI Taxonomy" id="1400860"/>
    <lineage>
        <taxon>Bacteria</taxon>
        <taxon>Pseudomonadati</taxon>
        <taxon>Pseudomonadota</taxon>
        <taxon>Gammaproteobacteria</taxon>
        <taxon>Candidatus Competibacteraceae</taxon>
        <taxon>Candidatus Contendibacter</taxon>
    </lineage>
</organism>
<dbReference type="InterPro" id="IPR045584">
    <property type="entry name" value="Pilin-like"/>
</dbReference>
<dbReference type="SUPFAM" id="SSF54523">
    <property type="entry name" value="Pili subunits"/>
    <property type="match status" value="1"/>
</dbReference>
<dbReference type="InterPro" id="IPR012902">
    <property type="entry name" value="N_methyl_site"/>
</dbReference>
<proteinExistence type="predicted"/>
<dbReference type="EMBL" id="PDTV01000004">
    <property type="protein sequence ID" value="PIE83392.1"/>
    <property type="molecule type" value="Genomic_DNA"/>
</dbReference>
<dbReference type="Proteomes" id="UP000229278">
    <property type="component" value="Unassembled WGS sequence"/>
</dbReference>
<evidence type="ECO:0000313" key="3">
    <source>
        <dbReference type="Proteomes" id="UP000229278"/>
    </source>
</evidence>
<dbReference type="Pfam" id="PF16732">
    <property type="entry name" value="ComP_DUS"/>
    <property type="match status" value="1"/>
</dbReference>
<name>A0A2G6PFW4_9GAMM</name>
<feature type="transmembrane region" description="Helical" evidence="1">
    <location>
        <begin position="6"/>
        <end position="31"/>
    </location>
</feature>